<dbReference type="InterPro" id="IPR003673">
    <property type="entry name" value="CoA-Trfase_fam_III"/>
</dbReference>
<evidence type="ECO:0000313" key="1">
    <source>
        <dbReference type="EMBL" id="GAA3524147.1"/>
    </source>
</evidence>
<dbReference type="Pfam" id="PF02515">
    <property type="entry name" value="CoA_transf_3"/>
    <property type="match status" value="1"/>
</dbReference>
<organism evidence="1 2">
    <name type="scientific">Nocardioides daeguensis</name>
    <dbReference type="NCBI Taxonomy" id="908359"/>
    <lineage>
        <taxon>Bacteria</taxon>
        <taxon>Bacillati</taxon>
        <taxon>Actinomycetota</taxon>
        <taxon>Actinomycetes</taxon>
        <taxon>Propionibacteriales</taxon>
        <taxon>Nocardioidaceae</taxon>
        <taxon>Nocardioides</taxon>
    </lineage>
</organism>
<dbReference type="Proteomes" id="UP001500301">
    <property type="component" value="Unassembled WGS sequence"/>
</dbReference>
<dbReference type="PANTHER" id="PTHR48207:SF3">
    <property type="entry name" value="SUCCINATE--HYDROXYMETHYLGLUTARATE COA-TRANSFERASE"/>
    <property type="match status" value="1"/>
</dbReference>
<keyword evidence="1" id="KW-0808">Transferase</keyword>
<accession>A0ABP6UZP3</accession>
<proteinExistence type="predicted"/>
<comment type="caution">
    <text evidence="1">The sequence shown here is derived from an EMBL/GenBank/DDBJ whole genome shotgun (WGS) entry which is preliminary data.</text>
</comment>
<keyword evidence="2" id="KW-1185">Reference proteome</keyword>
<dbReference type="EMBL" id="BAABBB010000006">
    <property type="protein sequence ID" value="GAA3524147.1"/>
    <property type="molecule type" value="Genomic_DNA"/>
</dbReference>
<gene>
    <name evidence="1" type="ORF">GCM10022263_10760</name>
</gene>
<sequence length="385" mass="39870">MTGPLDGVLVADFSRVLAGPLAAATLADLGAEVIKVERPGVGDDTRHWGPPWTERSSSYFECANRSKKSVELDLADPADLAVARELAGRCDVLIENFKAGSLDRLGLGYDAVSAANPGVVYASITGFGTQQGAGLAGYDFLVQAVGGLMSITGQPGEPVKAGVALVDVLTSKDAVVAILAALRARDLIGRGQHVEVNLLSSLLGSLANQASSYLATGRAPGAMGNRHPSIAPYETMRAKDGHLAVCCGNDGQFARLAAALGRPELSSDPRFVTNGDRVAHRDALLPLLEEALAGDTVDAWVDTLTAAGLPVGKVGTVADGFTLAARLGLEPTVEVGAGASPQVRSPLGFSATPITRYTAPPRLGEHNDVVRTMLSTAQDNQEDSR</sequence>
<name>A0ABP6UZP3_9ACTN</name>
<dbReference type="RefSeq" id="WP_218235509.1">
    <property type="nucleotide sequence ID" value="NZ_BAABBB010000006.1"/>
</dbReference>
<dbReference type="InterPro" id="IPR050483">
    <property type="entry name" value="CoA-transferase_III_domain"/>
</dbReference>
<reference evidence="2" key="1">
    <citation type="journal article" date="2019" name="Int. J. Syst. Evol. Microbiol.">
        <title>The Global Catalogue of Microorganisms (GCM) 10K type strain sequencing project: providing services to taxonomists for standard genome sequencing and annotation.</title>
        <authorList>
            <consortium name="The Broad Institute Genomics Platform"/>
            <consortium name="The Broad Institute Genome Sequencing Center for Infectious Disease"/>
            <person name="Wu L."/>
            <person name="Ma J."/>
        </authorList>
    </citation>
    <scope>NUCLEOTIDE SEQUENCE [LARGE SCALE GENOMIC DNA]</scope>
    <source>
        <strain evidence="2">JCM 17460</strain>
    </source>
</reference>
<protein>
    <submittedName>
        <fullName evidence="1">CoA transferase</fullName>
    </submittedName>
</protein>
<evidence type="ECO:0000313" key="2">
    <source>
        <dbReference type="Proteomes" id="UP001500301"/>
    </source>
</evidence>
<dbReference type="GO" id="GO:0016740">
    <property type="term" value="F:transferase activity"/>
    <property type="evidence" value="ECO:0007669"/>
    <property type="project" value="UniProtKB-KW"/>
</dbReference>
<dbReference type="PANTHER" id="PTHR48207">
    <property type="entry name" value="SUCCINATE--HYDROXYMETHYLGLUTARATE COA-TRANSFERASE"/>
    <property type="match status" value="1"/>
</dbReference>